<evidence type="ECO:0000313" key="1">
    <source>
        <dbReference type="EMBL" id="SVD08506.1"/>
    </source>
</evidence>
<dbReference type="EMBL" id="UINC01128626">
    <property type="protein sequence ID" value="SVD08506.1"/>
    <property type="molecule type" value="Genomic_DNA"/>
</dbReference>
<proteinExistence type="predicted"/>
<reference evidence="1" key="1">
    <citation type="submission" date="2018-05" db="EMBL/GenBank/DDBJ databases">
        <authorList>
            <person name="Lanie J.A."/>
            <person name="Ng W.-L."/>
            <person name="Kazmierczak K.M."/>
            <person name="Andrzejewski T.M."/>
            <person name="Davidsen T.M."/>
            <person name="Wayne K.J."/>
            <person name="Tettelin H."/>
            <person name="Glass J.I."/>
            <person name="Rusch D."/>
            <person name="Podicherti R."/>
            <person name="Tsui H.-C.T."/>
            <person name="Winkler M.E."/>
        </authorList>
    </citation>
    <scope>NUCLEOTIDE SEQUENCE</scope>
</reference>
<dbReference type="AlphaFoldDB" id="A0A382SF79"/>
<protein>
    <submittedName>
        <fullName evidence="1">Uncharacterized protein</fullName>
    </submittedName>
</protein>
<feature type="non-terminal residue" evidence="1">
    <location>
        <position position="103"/>
    </location>
</feature>
<organism evidence="1">
    <name type="scientific">marine metagenome</name>
    <dbReference type="NCBI Taxonomy" id="408172"/>
    <lineage>
        <taxon>unclassified sequences</taxon>
        <taxon>metagenomes</taxon>
        <taxon>ecological metagenomes</taxon>
    </lineage>
</organism>
<gene>
    <name evidence="1" type="ORF">METZ01_LOCUS361360</name>
</gene>
<accession>A0A382SF79</accession>
<name>A0A382SF79_9ZZZZ</name>
<sequence length="103" mass="11583">MIIEILQTHGMDQPVVFYLADEGVWAELIRDIIKRHAHTRTSLLVNVQHGLMGLGIPSLLWLRKSLNSIARLFSGYPIFGYGFGGGACDIHLVYGEKEVEFLK</sequence>